<dbReference type="Gene3D" id="3.20.20.220">
    <property type="match status" value="1"/>
</dbReference>
<keyword evidence="10" id="KW-1185">Reference proteome</keyword>
<evidence type="ECO:0000313" key="10">
    <source>
        <dbReference type="Proteomes" id="UP001081467"/>
    </source>
</evidence>
<comment type="catalytic activity">
    <reaction evidence="7">
        <text>(6S)-5-methyl-5,6,7,8-tetrahydrofolate + NAD(+) = (6R)-5,10-methylene-5,6,7,8-tetrahydrofolate + NADH + H(+)</text>
        <dbReference type="Rhea" id="RHEA:19821"/>
        <dbReference type="ChEBI" id="CHEBI:15378"/>
        <dbReference type="ChEBI" id="CHEBI:15636"/>
        <dbReference type="ChEBI" id="CHEBI:18608"/>
        <dbReference type="ChEBI" id="CHEBI:57540"/>
        <dbReference type="ChEBI" id="CHEBI:57945"/>
        <dbReference type="EC" id="1.5.1.54"/>
    </reaction>
    <physiologicalReaction direction="right-to-left" evidence="7">
        <dbReference type="Rhea" id="RHEA:19823"/>
    </physiologicalReaction>
</comment>
<evidence type="ECO:0000256" key="1">
    <source>
        <dbReference type="ARBA" id="ARBA00001974"/>
    </source>
</evidence>
<comment type="similarity">
    <text evidence="3 8">Belongs to the methylenetetrahydrofolate reductase family.</text>
</comment>
<dbReference type="GO" id="GO:0004489">
    <property type="term" value="F:methylenetetrahydrofolate reductase [NAD(P)H] activity"/>
    <property type="evidence" value="ECO:0007669"/>
    <property type="project" value="UniProtKB-EC"/>
</dbReference>
<dbReference type="PANTHER" id="PTHR45754">
    <property type="entry name" value="METHYLENETETRAHYDROFOLATE REDUCTASE"/>
    <property type="match status" value="1"/>
</dbReference>
<keyword evidence="4 8" id="KW-0285">Flavoprotein</keyword>
<evidence type="ECO:0000256" key="5">
    <source>
        <dbReference type="ARBA" id="ARBA00022827"/>
    </source>
</evidence>
<dbReference type="PANTHER" id="PTHR45754:SF3">
    <property type="entry name" value="METHYLENETETRAHYDROFOLATE REDUCTASE (NADPH)"/>
    <property type="match status" value="1"/>
</dbReference>
<dbReference type="SUPFAM" id="SSF51730">
    <property type="entry name" value="FAD-linked oxidoreductase"/>
    <property type="match status" value="1"/>
</dbReference>
<dbReference type="Proteomes" id="UP001081467">
    <property type="component" value="Unassembled WGS sequence"/>
</dbReference>
<dbReference type="RefSeq" id="WP_269023876.1">
    <property type="nucleotide sequence ID" value="NZ_JANXKW010000002.1"/>
</dbReference>
<dbReference type="Pfam" id="PF02219">
    <property type="entry name" value="MTHFR"/>
    <property type="match status" value="1"/>
</dbReference>
<protein>
    <recommendedName>
        <fullName evidence="8">Methylenetetrahydrofolate reductase</fullName>
    </recommendedName>
</protein>
<reference evidence="9" key="1">
    <citation type="submission" date="2022-09" db="EMBL/GenBank/DDBJ databases">
        <title>Diversity of Dellaglioa algida.</title>
        <authorList>
            <person name="Matthias E."/>
            <person name="Werum V."/>
        </authorList>
    </citation>
    <scope>NUCLEOTIDE SEQUENCE</scope>
    <source>
        <strain evidence="9">TMW 2.2523</strain>
    </source>
</reference>
<sequence>MNFLEKVKTNKVTLVEWNTPNTLETTKFFEGAKTLSDLKIDKLSIADNPLGMARISNLLLGYQLSERGIPAIIHLTTRDYNLVGLESQLMGLSSVGLNDLMVVRGDPARTEGASNVYDKTAKQLISAIKKMNSGTSLSGRQLNTKTRFKVGGAFNINAENLELEFEDIKRKIAAGADFIITQSVFEIEKATQLKTWLDTNDISIPIFVSIMPVLSFERAQFIQENVQGIELTDLFMDTMRQAALTGEEREIGIMNSRKLMKEVSKVFNGIHLVTPGSDYQAIIEIIEGK</sequence>
<proteinExistence type="inferred from homology"/>
<dbReference type="InterPro" id="IPR029041">
    <property type="entry name" value="FAD-linked_oxidoreductase-like"/>
</dbReference>
<name>A0ABT4JMM3_9LACO</name>
<accession>A0ABT4JMM3</accession>
<gene>
    <name evidence="9" type="ORF">N0K80_04200</name>
</gene>
<evidence type="ECO:0000313" key="9">
    <source>
        <dbReference type="EMBL" id="MCZ2491355.1"/>
    </source>
</evidence>
<evidence type="ECO:0000256" key="8">
    <source>
        <dbReference type="RuleBase" id="RU003862"/>
    </source>
</evidence>
<keyword evidence="5 8" id="KW-0274">FAD</keyword>
<dbReference type="EMBL" id="JANXLI010000002">
    <property type="protein sequence ID" value="MCZ2491355.1"/>
    <property type="molecule type" value="Genomic_DNA"/>
</dbReference>
<evidence type="ECO:0000256" key="6">
    <source>
        <dbReference type="ARBA" id="ARBA00023002"/>
    </source>
</evidence>
<evidence type="ECO:0000256" key="2">
    <source>
        <dbReference type="ARBA" id="ARBA00004777"/>
    </source>
</evidence>
<comment type="pathway">
    <text evidence="2 8">One-carbon metabolism; tetrahydrofolate interconversion.</text>
</comment>
<organism evidence="9 10">
    <name type="scientific">Dellaglioa carnosa</name>
    <dbReference type="NCBI Taxonomy" id="2995136"/>
    <lineage>
        <taxon>Bacteria</taxon>
        <taxon>Bacillati</taxon>
        <taxon>Bacillota</taxon>
        <taxon>Bacilli</taxon>
        <taxon>Lactobacillales</taxon>
        <taxon>Lactobacillaceae</taxon>
        <taxon>Dellaglioa</taxon>
    </lineage>
</organism>
<evidence type="ECO:0000256" key="3">
    <source>
        <dbReference type="ARBA" id="ARBA00006743"/>
    </source>
</evidence>
<comment type="caution">
    <text evidence="9">The sequence shown here is derived from an EMBL/GenBank/DDBJ whole genome shotgun (WGS) entry which is preliminary data.</text>
</comment>
<keyword evidence="6 8" id="KW-0560">Oxidoreductase</keyword>
<dbReference type="InterPro" id="IPR003171">
    <property type="entry name" value="Mehydrof_redctse-like"/>
</dbReference>
<evidence type="ECO:0000256" key="4">
    <source>
        <dbReference type="ARBA" id="ARBA00022630"/>
    </source>
</evidence>
<comment type="cofactor">
    <cofactor evidence="1 8">
        <name>FAD</name>
        <dbReference type="ChEBI" id="CHEBI:57692"/>
    </cofactor>
</comment>
<evidence type="ECO:0000256" key="7">
    <source>
        <dbReference type="ARBA" id="ARBA00048628"/>
    </source>
</evidence>
<dbReference type="CDD" id="cd00537">
    <property type="entry name" value="MTHFR"/>
    <property type="match status" value="1"/>
</dbReference>